<dbReference type="VEuPathDB" id="CryptoDB:Vbra_18017"/>
<protein>
    <submittedName>
        <fullName evidence="1">Uncharacterized protein</fullName>
    </submittedName>
</protein>
<reference evidence="1 2" key="1">
    <citation type="submission" date="2014-11" db="EMBL/GenBank/DDBJ databases">
        <authorList>
            <person name="Zhu J."/>
            <person name="Qi W."/>
            <person name="Song R."/>
        </authorList>
    </citation>
    <scope>NUCLEOTIDE SEQUENCE [LARGE SCALE GENOMIC DNA]</scope>
</reference>
<accession>A0A0G4GJN1</accession>
<evidence type="ECO:0000313" key="2">
    <source>
        <dbReference type="Proteomes" id="UP000041254"/>
    </source>
</evidence>
<dbReference type="Proteomes" id="UP000041254">
    <property type="component" value="Unassembled WGS sequence"/>
</dbReference>
<dbReference type="AlphaFoldDB" id="A0A0G4GJN1"/>
<organism evidence="1 2">
    <name type="scientific">Vitrella brassicaformis (strain CCMP3155)</name>
    <dbReference type="NCBI Taxonomy" id="1169540"/>
    <lineage>
        <taxon>Eukaryota</taxon>
        <taxon>Sar</taxon>
        <taxon>Alveolata</taxon>
        <taxon>Colpodellida</taxon>
        <taxon>Vitrellaceae</taxon>
        <taxon>Vitrella</taxon>
    </lineage>
</organism>
<gene>
    <name evidence="1" type="ORF">Vbra_18017</name>
</gene>
<evidence type="ECO:0000313" key="1">
    <source>
        <dbReference type="EMBL" id="CEM30130.1"/>
    </source>
</evidence>
<dbReference type="InParanoid" id="A0A0G4GJN1"/>
<sequence length="138" mass="15337">MAAARQETIFMPESQEDIVGYGREDVIAMAALLLNGTKRWMILSDKRIESWEAATDQDEPVAVMETAKITKAVADIHAEDPSLYVEAGDDKWTIVVYSKEGRATHDEKSKELFRWMAGLKKKGGVHVDEKPAEADSAV</sequence>
<name>A0A0G4GJN1_VITBC</name>
<proteinExistence type="predicted"/>
<keyword evidence="2" id="KW-1185">Reference proteome</keyword>
<dbReference type="EMBL" id="CDMY01000688">
    <property type="protein sequence ID" value="CEM30130.1"/>
    <property type="molecule type" value="Genomic_DNA"/>
</dbReference>